<dbReference type="InterPro" id="IPR006910">
    <property type="entry name" value="Rad21_Rec8_N"/>
</dbReference>
<dbReference type="AlphaFoldDB" id="B7Q8R4"/>
<keyword evidence="11" id="KW-1185">Reference proteome</keyword>
<protein>
    <submittedName>
        <fullName evidence="9 10">Cohesin subunit rad21, putative</fullName>
    </submittedName>
</protein>
<dbReference type="EnsemblMetazoa" id="ISCW021804-RA">
    <property type="protein sequence ID" value="ISCW021804-PA"/>
    <property type="gene ID" value="ISCW021804"/>
</dbReference>
<feature type="compositionally biased region" description="Basic and acidic residues" evidence="6">
    <location>
        <begin position="597"/>
        <end position="606"/>
    </location>
</feature>
<evidence type="ECO:0000313" key="10">
    <source>
        <dbReference type="EnsemblMetazoa" id="ISCW021804-PA"/>
    </source>
</evidence>
<evidence type="ECO:0000256" key="1">
    <source>
        <dbReference type="ARBA" id="ARBA00004123"/>
    </source>
</evidence>
<dbReference type="Proteomes" id="UP000001555">
    <property type="component" value="Unassembled WGS sequence"/>
</dbReference>
<keyword evidence="4" id="KW-0158">Chromosome</keyword>
<feature type="compositionally biased region" description="Low complexity" evidence="6">
    <location>
        <begin position="329"/>
        <end position="352"/>
    </location>
</feature>
<dbReference type="InterPro" id="IPR006909">
    <property type="entry name" value="Rad21/Rec8_C_eu"/>
</dbReference>
<reference evidence="10" key="2">
    <citation type="submission" date="2020-05" db="UniProtKB">
        <authorList>
            <consortium name="EnsemblMetazoa"/>
        </authorList>
    </citation>
    <scope>IDENTIFICATION</scope>
    <source>
        <strain evidence="10">wikel</strain>
    </source>
</reference>
<feature type="compositionally biased region" description="Acidic residues" evidence="6">
    <location>
        <begin position="319"/>
        <end position="328"/>
    </location>
</feature>
<feature type="region of interest" description="Disordered" evidence="6">
    <location>
        <begin position="658"/>
        <end position="689"/>
    </location>
</feature>
<evidence type="ECO:0000256" key="3">
    <source>
        <dbReference type="ARBA" id="ARBA00009870"/>
    </source>
</evidence>
<dbReference type="Pfam" id="PF04824">
    <property type="entry name" value="Rad21_Rec8"/>
    <property type="match status" value="1"/>
</dbReference>
<dbReference type="EMBL" id="ABJB010804909">
    <property type="status" value="NOT_ANNOTATED_CDS"/>
    <property type="molecule type" value="Genomic_DNA"/>
</dbReference>
<dbReference type="OrthoDB" id="10071381at2759"/>
<dbReference type="PaxDb" id="6945-B7Q8R4"/>
<dbReference type="CDD" id="cd21792">
    <property type="entry name" value="Rad21_Rec8_M_NXP1-like"/>
    <property type="match status" value="1"/>
</dbReference>
<dbReference type="GO" id="GO:0005634">
    <property type="term" value="C:nucleus"/>
    <property type="evidence" value="ECO:0007669"/>
    <property type="project" value="UniProtKB-SubCell"/>
</dbReference>
<keyword evidence="5" id="KW-0539">Nucleus</keyword>
<dbReference type="GO" id="GO:0007062">
    <property type="term" value="P:sister chromatid cohesion"/>
    <property type="evidence" value="ECO:0000318"/>
    <property type="project" value="GO_Central"/>
</dbReference>
<evidence type="ECO:0007829" key="12">
    <source>
        <dbReference type="PeptideAtlas" id="B7Q8R4"/>
    </source>
</evidence>
<organism>
    <name type="scientific">Ixodes scapularis</name>
    <name type="common">Black-legged tick</name>
    <name type="synonym">Deer tick</name>
    <dbReference type="NCBI Taxonomy" id="6945"/>
    <lineage>
        <taxon>Eukaryota</taxon>
        <taxon>Metazoa</taxon>
        <taxon>Ecdysozoa</taxon>
        <taxon>Arthropoda</taxon>
        <taxon>Chelicerata</taxon>
        <taxon>Arachnida</taxon>
        <taxon>Acari</taxon>
        <taxon>Parasitiformes</taxon>
        <taxon>Ixodida</taxon>
        <taxon>Ixodoidea</taxon>
        <taxon>Ixodidae</taxon>
        <taxon>Ixodinae</taxon>
        <taxon>Ixodes</taxon>
    </lineage>
</organism>
<reference evidence="9 11" key="1">
    <citation type="submission" date="2008-03" db="EMBL/GenBank/DDBJ databases">
        <title>Annotation of Ixodes scapularis.</title>
        <authorList>
            <consortium name="Ixodes scapularis Genome Project Consortium"/>
            <person name="Caler E."/>
            <person name="Hannick L.I."/>
            <person name="Bidwell S."/>
            <person name="Joardar V."/>
            <person name="Thiagarajan M."/>
            <person name="Amedeo P."/>
            <person name="Galinsky K.J."/>
            <person name="Schobel S."/>
            <person name="Inman J."/>
            <person name="Hostetler J."/>
            <person name="Miller J."/>
            <person name="Hammond M."/>
            <person name="Megy K."/>
            <person name="Lawson D."/>
            <person name="Kodira C."/>
            <person name="Sutton G."/>
            <person name="Meyer J."/>
            <person name="Hill C.A."/>
            <person name="Birren B."/>
            <person name="Nene V."/>
            <person name="Collins F."/>
            <person name="Alarcon-Chaidez F."/>
            <person name="Wikel S."/>
            <person name="Strausberg R."/>
        </authorList>
    </citation>
    <scope>NUCLEOTIDE SEQUENCE [LARGE SCALE GENOMIC DNA]</scope>
    <source>
        <strain evidence="11">Wikel</strain>
        <strain evidence="9">Wikel colony</strain>
    </source>
</reference>
<dbReference type="InterPro" id="IPR036390">
    <property type="entry name" value="WH_DNA-bd_sf"/>
</dbReference>
<evidence type="ECO:0000313" key="9">
    <source>
        <dbReference type="EMBL" id="EEC15236.1"/>
    </source>
</evidence>
<dbReference type="GO" id="GO:0008278">
    <property type="term" value="C:cohesin complex"/>
    <property type="evidence" value="ECO:0000318"/>
    <property type="project" value="GO_Central"/>
</dbReference>
<dbReference type="Pfam" id="PF04825">
    <property type="entry name" value="Rad21_Rec8_N"/>
    <property type="match status" value="1"/>
</dbReference>
<dbReference type="VEuPathDB" id="VectorBase:ISCP_025639"/>
<comment type="similarity">
    <text evidence="3">Belongs to the rad21 family.</text>
</comment>
<dbReference type="InterPro" id="IPR049589">
    <property type="entry name" value="NXP1_M-like"/>
</dbReference>
<dbReference type="HOGENOM" id="CLU_015775_1_1_1"/>
<evidence type="ECO:0000256" key="4">
    <source>
        <dbReference type="ARBA" id="ARBA00022454"/>
    </source>
</evidence>
<dbReference type="InterPro" id="IPR039781">
    <property type="entry name" value="Rad21/Rec8-like"/>
</dbReference>
<evidence type="ECO:0000256" key="5">
    <source>
        <dbReference type="ARBA" id="ARBA00023242"/>
    </source>
</evidence>
<dbReference type="GO" id="GO:1990414">
    <property type="term" value="P:replication-born double-strand break repair via sister chromatid exchange"/>
    <property type="evidence" value="ECO:0000318"/>
    <property type="project" value="GO_Central"/>
</dbReference>
<feature type="region of interest" description="Disordered" evidence="6">
    <location>
        <begin position="589"/>
        <end position="614"/>
    </location>
</feature>
<feature type="domain" description="Rad21/Rec8-like protein C-terminal eukaryotic" evidence="7">
    <location>
        <begin position="724"/>
        <end position="774"/>
    </location>
</feature>
<gene>
    <name evidence="9" type="ORF">IscW_ISCW021804</name>
</gene>
<proteinExistence type="evidence at protein level"/>
<accession>B7Q8R4</accession>
<comment type="subcellular location">
    <subcellularLocation>
        <location evidence="2">Chromosome</location>
    </subcellularLocation>
    <subcellularLocation>
        <location evidence="1">Nucleus</location>
    </subcellularLocation>
</comment>
<dbReference type="STRING" id="6945.B7Q8R4"/>
<dbReference type="InParanoid" id="B7Q8R4"/>
<feature type="domain" description="Rad21/Rec8-like protein N-terminal" evidence="8">
    <location>
        <begin position="1"/>
        <end position="113"/>
    </location>
</feature>
<evidence type="ECO:0000256" key="6">
    <source>
        <dbReference type="SAM" id="MobiDB-lite"/>
    </source>
</evidence>
<dbReference type="Gene3D" id="1.10.10.580">
    <property type="entry name" value="Structural maintenance of chromosome 1. Chain E"/>
    <property type="match status" value="1"/>
</dbReference>
<dbReference type="SUPFAM" id="SSF46785">
    <property type="entry name" value="Winged helix' DNA-binding domain"/>
    <property type="match status" value="1"/>
</dbReference>
<feature type="compositionally biased region" description="Low complexity" evidence="6">
    <location>
        <begin position="207"/>
        <end position="225"/>
    </location>
</feature>
<feature type="region of interest" description="Disordered" evidence="6">
    <location>
        <begin position="207"/>
        <end position="363"/>
    </location>
</feature>
<keyword evidence="12" id="KW-1267">Proteomics identification</keyword>
<dbReference type="GO" id="GO:0003682">
    <property type="term" value="F:chromatin binding"/>
    <property type="evidence" value="ECO:0000318"/>
    <property type="project" value="GO_Central"/>
</dbReference>
<dbReference type="InterPro" id="IPR023093">
    <property type="entry name" value="ScpA-like_C"/>
</dbReference>
<dbReference type="PANTHER" id="PTHR12585">
    <property type="entry name" value="SCC1 / RAD21 FAMILY MEMBER"/>
    <property type="match status" value="1"/>
</dbReference>
<dbReference type="VEuPathDB" id="VectorBase:ISCW021804"/>
<name>B7Q8R4_IXOSC</name>
<evidence type="ECO:0000259" key="8">
    <source>
        <dbReference type="Pfam" id="PF04825"/>
    </source>
</evidence>
<evidence type="ECO:0000256" key="2">
    <source>
        <dbReference type="ARBA" id="ARBA00004286"/>
    </source>
</evidence>
<evidence type="ECO:0000259" key="7">
    <source>
        <dbReference type="Pfam" id="PF04824"/>
    </source>
</evidence>
<dbReference type="PANTHER" id="PTHR12585:SF69">
    <property type="entry name" value="FI11703P"/>
    <property type="match status" value="1"/>
</dbReference>
<feature type="compositionally biased region" description="Low complexity" evidence="6">
    <location>
        <begin position="661"/>
        <end position="674"/>
    </location>
</feature>
<evidence type="ECO:0000313" key="11">
    <source>
        <dbReference type="Proteomes" id="UP000001555"/>
    </source>
</evidence>
<dbReference type="FunCoup" id="B7Q8R4">
    <property type="interactions" value="1603"/>
</dbReference>
<sequence>MFYAHFVLAKKGPLARIWLAAHWDKKLTKAHVFETNIETSVEGILQPKVEVTGGGTAQVKMALRTSGHLLLGIVRIYSRKAKYLLADCNEAFIKIKMAFRPGAVDLPEENRQAALNTITLPEVFHDFEAGMPDLNNIDMEAAVTLNQSRAEDITLKEDYGSLSLLNDDGFGDMGFDDPEMAREATNIDEAFDQASLLLGSSAVMARGSDQRSAAQSSQAGEEPSALGAPSGNDLDAGAHGRDDPFGAQGSSAGDGPSEDNLLEGDHGNLFEPAGLFDDAPLGHVPLDASGSDRGDAGGPPGTEGDQLPGPAPRPAPAAEESDDDDDMYDMGPPSMGAPSGPSSPGSSVGVPEGPDPDGTTLINNEDESFALAPLDSTVVQAKTKRKRKLIVDEVKNISGEEMKSQLSDTSDIITTLDLAPPTKRLMHWKETGGVEKLFALPGRPILSKTLSRLYQRHLTTKAVENEDFGGEEDHILLEEEEAAEQMRLAEEESLALHAKRRRLEEELVQPHGTPQGPPSFDLGQPDFGQGAHLVQGADPYASPVPMPPMDGWPQQDYGYPGSVPATPVPDYQHPFQLGPPTPQGVMMGHPMTPLHQHHTEEDHHQNALEPTHPPSEFDALVAAASSSALHGYEEAPQPTQAEGEAEPLPELQTELGEEELAAQQQQQQQQAAQQMDDDDDYGAPTSPDEQLADETYEQFEERILNKRTVHMLHTIRTPLECGRRVVFSDLARNCNRKQVAQKFYTFLVLKKQQAVELSQDGPYAELYIERGPKFEQSL</sequence>
<dbReference type="EMBL" id="DS885859">
    <property type="protein sequence ID" value="EEC15236.1"/>
    <property type="molecule type" value="Genomic_DNA"/>
</dbReference>